<evidence type="ECO:0000259" key="2">
    <source>
        <dbReference type="Pfam" id="PF15377"/>
    </source>
</evidence>
<name>A0AAN7TRD5_9PEZI</name>
<dbReference type="Pfam" id="PF15377">
    <property type="entry name" value="DUF4604"/>
    <property type="match status" value="1"/>
</dbReference>
<dbReference type="InterPro" id="IPR027911">
    <property type="entry name" value="DUF4604"/>
</dbReference>
<dbReference type="EMBL" id="JAVRRL010000001">
    <property type="protein sequence ID" value="KAK5119041.1"/>
    <property type="molecule type" value="Genomic_DNA"/>
</dbReference>
<feature type="domain" description="DUF4604" evidence="2">
    <location>
        <begin position="8"/>
        <end position="173"/>
    </location>
</feature>
<evidence type="ECO:0000313" key="3">
    <source>
        <dbReference type="EMBL" id="KAK5119041.1"/>
    </source>
</evidence>
<feature type="region of interest" description="Disordered" evidence="1">
    <location>
        <begin position="25"/>
        <end position="65"/>
    </location>
</feature>
<protein>
    <recommendedName>
        <fullName evidence="2">DUF4604 domain-containing protein</fullName>
    </recommendedName>
</protein>
<gene>
    <name evidence="3" type="ORF">LTR62_000252</name>
</gene>
<reference evidence="3" key="1">
    <citation type="submission" date="2023-08" db="EMBL/GenBank/DDBJ databases">
        <title>Black Yeasts Isolated from many extreme environments.</title>
        <authorList>
            <person name="Coleine C."/>
            <person name="Stajich J.E."/>
            <person name="Selbmann L."/>
        </authorList>
    </citation>
    <scope>NUCLEOTIDE SEQUENCE</scope>
    <source>
        <strain evidence="3">CCFEE 5401</strain>
    </source>
</reference>
<feature type="region of interest" description="Disordered" evidence="1">
    <location>
        <begin position="134"/>
        <end position="163"/>
    </location>
</feature>
<evidence type="ECO:0000256" key="1">
    <source>
        <dbReference type="SAM" id="MobiDB-lite"/>
    </source>
</evidence>
<feature type="compositionally biased region" description="Acidic residues" evidence="1">
    <location>
        <begin position="49"/>
        <end position="62"/>
    </location>
</feature>
<organism evidence="3 4">
    <name type="scientific">Meristemomyces frigidus</name>
    <dbReference type="NCBI Taxonomy" id="1508187"/>
    <lineage>
        <taxon>Eukaryota</taxon>
        <taxon>Fungi</taxon>
        <taxon>Dikarya</taxon>
        <taxon>Ascomycota</taxon>
        <taxon>Pezizomycotina</taxon>
        <taxon>Dothideomycetes</taxon>
        <taxon>Dothideomycetidae</taxon>
        <taxon>Mycosphaerellales</taxon>
        <taxon>Teratosphaeriaceae</taxon>
        <taxon>Meristemomyces</taxon>
    </lineage>
</organism>
<proteinExistence type="predicted"/>
<comment type="caution">
    <text evidence="3">The sequence shown here is derived from an EMBL/GenBank/DDBJ whole genome shotgun (WGS) entry which is preliminary data.</text>
</comment>
<feature type="compositionally biased region" description="Basic and acidic residues" evidence="1">
    <location>
        <begin position="25"/>
        <end position="40"/>
    </location>
</feature>
<accession>A0AAN7TRD5</accession>
<sequence>MPAKIKANDLSYDSNLPPFLQRLHDQKAGRGDTDLHERQFARPKRAKDADEDDDPTVVDESGETLSKEEFAKLTAPESEDVAGDVGGSIVGEIKEPKAGVEMCGALPVEGERKSGEVKVVAGLSGKKRKAAKVVGDDDAEETTQAKEAATTKNTSTKSRKKVKPVKLAFDDADDG</sequence>
<feature type="compositionally biased region" description="Low complexity" evidence="1">
    <location>
        <begin position="145"/>
        <end position="156"/>
    </location>
</feature>
<dbReference type="Proteomes" id="UP001310890">
    <property type="component" value="Unassembled WGS sequence"/>
</dbReference>
<dbReference type="AlphaFoldDB" id="A0AAN7TRD5"/>
<evidence type="ECO:0000313" key="4">
    <source>
        <dbReference type="Proteomes" id="UP001310890"/>
    </source>
</evidence>